<organism evidence="4 5">
    <name type="scientific">Gracilibacillus halophilus YIM-C55.5</name>
    <dbReference type="NCBI Taxonomy" id="1308866"/>
    <lineage>
        <taxon>Bacteria</taxon>
        <taxon>Bacillati</taxon>
        <taxon>Bacillota</taxon>
        <taxon>Bacilli</taxon>
        <taxon>Bacillales</taxon>
        <taxon>Bacillaceae</taxon>
        <taxon>Gracilibacillus</taxon>
    </lineage>
</organism>
<protein>
    <submittedName>
        <fullName evidence="4">Cell division inhibitor</fullName>
    </submittedName>
</protein>
<keyword evidence="5" id="KW-1185">Reference proteome</keyword>
<comment type="similarity">
    <text evidence="1">Belongs to the NAD(P)-dependent epimerase/dehydratase family. SDR39U1 subfamily.</text>
</comment>
<comment type="caution">
    <text evidence="4">The sequence shown here is derived from an EMBL/GenBank/DDBJ whole genome shotgun (WGS) entry which is preliminary data.</text>
</comment>
<accession>N4WHV8</accession>
<dbReference type="Pfam" id="PF08338">
    <property type="entry name" value="DUF1731"/>
    <property type="match status" value="1"/>
</dbReference>
<keyword evidence="4" id="KW-0131">Cell cycle</keyword>
<dbReference type="InterPro" id="IPR010099">
    <property type="entry name" value="SDR39U1"/>
</dbReference>
<dbReference type="Gene3D" id="3.40.50.720">
    <property type="entry name" value="NAD(P)-binding Rossmann-like Domain"/>
    <property type="match status" value="1"/>
</dbReference>
<dbReference type="PATRIC" id="fig|1308866.3.peg.2901"/>
<dbReference type="SUPFAM" id="SSF51735">
    <property type="entry name" value="NAD(P)-binding Rossmann-fold domains"/>
    <property type="match status" value="1"/>
</dbReference>
<dbReference type="Proteomes" id="UP000012283">
    <property type="component" value="Unassembled WGS sequence"/>
</dbReference>
<gene>
    <name evidence="4" type="ORF">J416_14402</name>
</gene>
<dbReference type="InterPro" id="IPR036291">
    <property type="entry name" value="NAD(P)-bd_dom_sf"/>
</dbReference>
<dbReference type="InterPro" id="IPR013549">
    <property type="entry name" value="DUF1731"/>
</dbReference>
<dbReference type="InterPro" id="IPR001509">
    <property type="entry name" value="Epimerase_deHydtase"/>
</dbReference>
<keyword evidence="4" id="KW-0132">Cell division</keyword>
<name>N4WHV8_9BACI</name>
<dbReference type="OrthoDB" id="9801773at2"/>
<dbReference type="PANTHER" id="PTHR11092:SF0">
    <property type="entry name" value="EPIMERASE FAMILY PROTEIN SDR39U1"/>
    <property type="match status" value="1"/>
</dbReference>
<sequence length="298" mass="33356">MNIVIAGGTGFVGNQLTEALINRGDHVYILTRNPQVYHDRFQVTYVGWDPARGEIEDTLPAIDCVINLAGDSLFGYWTKKKKQRIYQSRIDATKTLINWMKHTEVHTFINASAVGYFGTSETETFTEETDTQGDDFLAKVTSAWEGTALEAETLGIRTVLTRFGVILSKDDGALPLMALPFRLFVGGKIGNGKQWVPWVHIDDVVQLLMFAIDHYSLQGALHVTAPEPVRNERLAKALSTVLHRPKWFTTPAKLMQLGLGDMSILITDGQYVLPKKAKSFGYQFQYTSIEQALHAIYT</sequence>
<evidence type="ECO:0000256" key="1">
    <source>
        <dbReference type="ARBA" id="ARBA00009353"/>
    </source>
</evidence>
<dbReference type="PANTHER" id="PTHR11092">
    <property type="entry name" value="SUGAR NUCLEOTIDE EPIMERASE RELATED"/>
    <property type="match status" value="1"/>
</dbReference>
<dbReference type="eggNOG" id="COG1090">
    <property type="taxonomic scope" value="Bacteria"/>
</dbReference>
<dbReference type="STRING" id="1308866.J416_14402"/>
<evidence type="ECO:0000259" key="3">
    <source>
        <dbReference type="Pfam" id="PF08338"/>
    </source>
</evidence>
<dbReference type="EMBL" id="APML01000076">
    <property type="protein sequence ID" value="ENH95762.1"/>
    <property type="molecule type" value="Genomic_DNA"/>
</dbReference>
<dbReference type="AlphaFoldDB" id="N4WHV8"/>
<proteinExistence type="inferred from homology"/>
<dbReference type="RefSeq" id="WP_003473757.1">
    <property type="nucleotide sequence ID" value="NZ_APML01000076.1"/>
</dbReference>
<dbReference type="Pfam" id="PF01370">
    <property type="entry name" value="Epimerase"/>
    <property type="match status" value="1"/>
</dbReference>
<feature type="domain" description="DUF1731" evidence="3">
    <location>
        <begin position="250"/>
        <end position="296"/>
    </location>
</feature>
<evidence type="ECO:0000313" key="5">
    <source>
        <dbReference type="Proteomes" id="UP000012283"/>
    </source>
</evidence>
<evidence type="ECO:0000259" key="2">
    <source>
        <dbReference type="Pfam" id="PF01370"/>
    </source>
</evidence>
<feature type="domain" description="NAD-dependent epimerase/dehydratase" evidence="2">
    <location>
        <begin position="3"/>
        <end position="216"/>
    </location>
</feature>
<reference evidence="4 5" key="1">
    <citation type="submission" date="2013-03" db="EMBL/GenBank/DDBJ databases">
        <title>Draft genome sequence of Gracibacillus halophilus YIM-C55.5, a moderately halophilic and thermophilic organism from the Xiaochaidamu salt lake.</title>
        <authorList>
            <person name="Sugumar T."/>
            <person name="Polireddy D.R."/>
            <person name="Antony A."/>
            <person name="Madhava Y.R."/>
            <person name="Sivakumar N."/>
        </authorList>
    </citation>
    <scope>NUCLEOTIDE SEQUENCE [LARGE SCALE GENOMIC DNA]</scope>
    <source>
        <strain evidence="4 5">YIM-C55.5</strain>
    </source>
</reference>
<dbReference type="GO" id="GO:0051301">
    <property type="term" value="P:cell division"/>
    <property type="evidence" value="ECO:0007669"/>
    <property type="project" value="UniProtKB-KW"/>
</dbReference>
<evidence type="ECO:0000313" key="4">
    <source>
        <dbReference type="EMBL" id="ENH95762.1"/>
    </source>
</evidence>
<dbReference type="NCBIfam" id="TIGR01777">
    <property type="entry name" value="yfcH"/>
    <property type="match status" value="1"/>
</dbReference>